<proteinExistence type="predicted"/>
<sequence>MQYLAGIHLSHTQGVEAIVAGSTLLSFGAVIARQRQFYLKSEVHGGRIISLPTSTLGRLVTPFHAVTVAVVPLSYLGAVLSNGLQQPQWYQETGFGPETDLTVGIGGKAMIRTLASLGIVALTWFHDAAVRALGKQLHYIGVREKANVVSTGPYAYVRHPIYTFSLAQMALFSVSFWSWVPLAGLAITLPAFLYKINVEEKLMEDELKLYVEYKKSVPCRLIPYVW</sequence>
<dbReference type="EMBL" id="JBANRG010000079">
    <property type="protein sequence ID" value="KAK7438393.1"/>
    <property type="molecule type" value="Genomic_DNA"/>
</dbReference>
<dbReference type="InterPro" id="IPR007318">
    <property type="entry name" value="Phopholipid_MeTrfase"/>
</dbReference>
<comment type="caution">
    <text evidence="13">The sequence shown here is derived from an EMBL/GenBank/DDBJ whole genome shotgun (WGS) entry which is preliminary data.</text>
</comment>
<evidence type="ECO:0000256" key="9">
    <source>
        <dbReference type="ARBA" id="ARBA00023136"/>
    </source>
</evidence>
<keyword evidence="2" id="KW-0444">Lipid biosynthesis</keyword>
<evidence type="ECO:0008006" key="15">
    <source>
        <dbReference type="Google" id="ProtNLM"/>
    </source>
</evidence>
<evidence type="ECO:0000256" key="10">
    <source>
        <dbReference type="ARBA" id="ARBA00023209"/>
    </source>
</evidence>
<evidence type="ECO:0000256" key="12">
    <source>
        <dbReference type="SAM" id="Phobius"/>
    </source>
</evidence>
<evidence type="ECO:0000256" key="1">
    <source>
        <dbReference type="ARBA" id="ARBA00004127"/>
    </source>
</evidence>
<keyword evidence="3" id="KW-0808">Transferase</keyword>
<protein>
    <recommendedName>
        <fullName evidence="15">Protein-S-isoprenylcysteine O-methyltransferase</fullName>
    </recommendedName>
</protein>
<keyword evidence="9 12" id="KW-0472">Membrane</keyword>
<gene>
    <name evidence="13" type="ORF">VKT23_018007</name>
</gene>
<comment type="subcellular location">
    <subcellularLocation>
        <location evidence="1">Endomembrane system</location>
        <topology evidence="1">Multi-pass membrane protein</topology>
    </subcellularLocation>
</comment>
<name>A0ABR1IQE3_9AGAR</name>
<keyword evidence="7 12" id="KW-1133">Transmembrane helix</keyword>
<keyword evidence="3" id="KW-0489">Methyltransferase</keyword>
<keyword evidence="10" id="KW-0594">Phospholipid biosynthesis</keyword>
<keyword evidence="5 12" id="KW-0812">Transmembrane</keyword>
<feature type="transmembrane region" description="Helical" evidence="12">
    <location>
        <begin position="176"/>
        <end position="194"/>
    </location>
</feature>
<evidence type="ECO:0000256" key="8">
    <source>
        <dbReference type="ARBA" id="ARBA00023098"/>
    </source>
</evidence>
<keyword evidence="14" id="KW-1185">Reference proteome</keyword>
<evidence type="ECO:0000256" key="4">
    <source>
        <dbReference type="ARBA" id="ARBA00022691"/>
    </source>
</evidence>
<evidence type="ECO:0000313" key="13">
    <source>
        <dbReference type="EMBL" id="KAK7438393.1"/>
    </source>
</evidence>
<evidence type="ECO:0000256" key="3">
    <source>
        <dbReference type="ARBA" id="ARBA00022603"/>
    </source>
</evidence>
<evidence type="ECO:0000256" key="2">
    <source>
        <dbReference type="ARBA" id="ARBA00022516"/>
    </source>
</evidence>
<accession>A0ABR1IQE3</accession>
<keyword evidence="4" id="KW-0949">S-adenosyl-L-methionine</keyword>
<organism evidence="13 14">
    <name type="scientific">Marasmiellus scandens</name>
    <dbReference type="NCBI Taxonomy" id="2682957"/>
    <lineage>
        <taxon>Eukaryota</taxon>
        <taxon>Fungi</taxon>
        <taxon>Dikarya</taxon>
        <taxon>Basidiomycota</taxon>
        <taxon>Agaricomycotina</taxon>
        <taxon>Agaricomycetes</taxon>
        <taxon>Agaricomycetidae</taxon>
        <taxon>Agaricales</taxon>
        <taxon>Marasmiineae</taxon>
        <taxon>Omphalotaceae</taxon>
        <taxon>Marasmiellus</taxon>
    </lineage>
</organism>
<evidence type="ECO:0000256" key="7">
    <source>
        <dbReference type="ARBA" id="ARBA00022989"/>
    </source>
</evidence>
<evidence type="ECO:0000256" key="6">
    <source>
        <dbReference type="ARBA" id="ARBA00022824"/>
    </source>
</evidence>
<dbReference type="Pfam" id="PF04191">
    <property type="entry name" value="PEMT"/>
    <property type="match status" value="1"/>
</dbReference>
<keyword evidence="8" id="KW-0443">Lipid metabolism</keyword>
<dbReference type="PANTHER" id="PTHR43847">
    <property type="entry name" value="BLL3993 PROTEIN"/>
    <property type="match status" value="1"/>
</dbReference>
<dbReference type="PANTHER" id="PTHR43847:SF1">
    <property type="entry name" value="BLL3993 PROTEIN"/>
    <property type="match status" value="1"/>
</dbReference>
<dbReference type="Proteomes" id="UP001498398">
    <property type="component" value="Unassembled WGS sequence"/>
</dbReference>
<evidence type="ECO:0000313" key="14">
    <source>
        <dbReference type="Proteomes" id="UP001498398"/>
    </source>
</evidence>
<evidence type="ECO:0000256" key="5">
    <source>
        <dbReference type="ARBA" id="ARBA00022692"/>
    </source>
</evidence>
<dbReference type="InterPro" id="IPR052527">
    <property type="entry name" value="Metal_cation-efflux_comp"/>
</dbReference>
<keyword evidence="6" id="KW-0256">Endoplasmic reticulum</keyword>
<reference evidence="13 14" key="1">
    <citation type="submission" date="2024-01" db="EMBL/GenBank/DDBJ databases">
        <title>A draft genome for the cacao thread blight pathogen Marasmiellus scandens.</title>
        <authorList>
            <person name="Baruah I.K."/>
            <person name="Leung J."/>
            <person name="Bukari Y."/>
            <person name="Amoako-Attah I."/>
            <person name="Meinhardt L.W."/>
            <person name="Bailey B.A."/>
            <person name="Cohen S.P."/>
        </authorList>
    </citation>
    <scope>NUCLEOTIDE SEQUENCE [LARGE SCALE GENOMIC DNA]</scope>
    <source>
        <strain evidence="13 14">GH-19</strain>
    </source>
</reference>
<keyword evidence="11" id="KW-1208">Phospholipid metabolism</keyword>
<evidence type="ECO:0000256" key="11">
    <source>
        <dbReference type="ARBA" id="ARBA00023264"/>
    </source>
</evidence>
<dbReference type="Gene3D" id="1.20.120.1630">
    <property type="match status" value="1"/>
</dbReference>